<name>A0A930YIX3_9ACTN</name>
<dbReference type="AlphaFoldDB" id="A0A930YIX3"/>
<organism evidence="1 2">
    <name type="scientific">Nocardioides agariphilus</name>
    <dbReference type="NCBI Taxonomy" id="433664"/>
    <lineage>
        <taxon>Bacteria</taxon>
        <taxon>Bacillati</taxon>
        <taxon>Actinomycetota</taxon>
        <taxon>Actinomycetes</taxon>
        <taxon>Propionibacteriales</taxon>
        <taxon>Nocardioidaceae</taxon>
        <taxon>Nocardioides</taxon>
    </lineage>
</organism>
<proteinExistence type="predicted"/>
<dbReference type="GO" id="GO:0055070">
    <property type="term" value="P:copper ion homeostasis"/>
    <property type="evidence" value="ECO:0007669"/>
    <property type="project" value="InterPro"/>
</dbReference>
<accession>A0A930YIX3</accession>
<comment type="caution">
    <text evidence="1">The sequence shown here is derived from an EMBL/GenBank/DDBJ whole genome shotgun (WGS) entry which is preliminary data.</text>
</comment>
<dbReference type="RefSeq" id="WP_194696708.1">
    <property type="nucleotide sequence ID" value="NZ_JADKPO010000015.1"/>
</dbReference>
<dbReference type="InterPro" id="IPR021522">
    <property type="entry name" value="MctB"/>
</dbReference>
<dbReference type="Pfam" id="PF11382">
    <property type="entry name" value="MctB"/>
    <property type="match status" value="1"/>
</dbReference>
<keyword evidence="2" id="KW-1185">Reference proteome</keyword>
<gene>
    <name evidence="1" type="ORF">ISU10_12340</name>
</gene>
<evidence type="ECO:0000313" key="2">
    <source>
        <dbReference type="Proteomes" id="UP000660668"/>
    </source>
</evidence>
<dbReference type="EMBL" id="JADKPO010000015">
    <property type="protein sequence ID" value="MBF4768553.1"/>
    <property type="molecule type" value="Genomic_DNA"/>
</dbReference>
<reference evidence="1" key="1">
    <citation type="submission" date="2020-11" db="EMBL/GenBank/DDBJ databases">
        <title>Nocardioides cynanchi sp. nov., isolated from soil of rhizosphere of Cynanchum wilfordii.</title>
        <authorList>
            <person name="Lee J.-S."/>
            <person name="Suh M.K."/>
            <person name="Kim J.-S."/>
        </authorList>
    </citation>
    <scope>NUCLEOTIDE SEQUENCE</scope>
    <source>
        <strain evidence="1">KCTC 19276</strain>
    </source>
</reference>
<dbReference type="GO" id="GO:0016020">
    <property type="term" value="C:membrane"/>
    <property type="evidence" value="ECO:0007669"/>
    <property type="project" value="InterPro"/>
</dbReference>
<evidence type="ECO:0000313" key="1">
    <source>
        <dbReference type="EMBL" id="MBF4768553.1"/>
    </source>
</evidence>
<dbReference type="Proteomes" id="UP000660668">
    <property type="component" value="Unassembled WGS sequence"/>
</dbReference>
<sequence length="289" mass="28606">MIRRLTVWLVVIVTALAAGIALGGGPLSDIGDAPSQAATPPAKHTDPLADARAEFADAFPGSVGTELYAGRLAGQAVAVLTLPGADQELVDQLSNEVAAAGGEVSGAYALKRALLDVGEKTLVDTLGEQIVEQLGGDMVSADATTYDRIGQLIGRAVAARSEKSALAAGKVASLRASLKGARLLGVPDDEPQLASLVLVVTGHAVEPLILQGLVSGLAAAPLGVVVAGPTLDPGLASLRAEPPSRPVTTVDGTDVPAGRVATTMALVAAVTAPGGSFGASGSDGPVPLG</sequence>
<protein>
    <submittedName>
        <fullName evidence="1">Copper transporter</fullName>
    </submittedName>
</protein>